<dbReference type="CDD" id="cd07302">
    <property type="entry name" value="CHD"/>
    <property type="match status" value="1"/>
</dbReference>
<dbReference type="Gene3D" id="3.40.50.300">
    <property type="entry name" value="P-loop containing nucleotide triphosphate hydrolases"/>
    <property type="match status" value="1"/>
</dbReference>
<dbReference type="Pfam" id="PF00211">
    <property type="entry name" value="Guanylate_cyc"/>
    <property type="match status" value="1"/>
</dbReference>
<dbReference type="Pfam" id="PF12773">
    <property type="entry name" value="DZR"/>
    <property type="match status" value="1"/>
</dbReference>
<dbReference type="SUPFAM" id="SSF52540">
    <property type="entry name" value="P-loop containing nucleoside triphosphate hydrolases"/>
    <property type="match status" value="1"/>
</dbReference>
<evidence type="ECO:0000256" key="3">
    <source>
        <dbReference type="SAM" id="MobiDB-lite"/>
    </source>
</evidence>
<dbReference type="SUPFAM" id="SSF48452">
    <property type="entry name" value="TPR-like"/>
    <property type="match status" value="1"/>
</dbReference>
<dbReference type="Gene3D" id="3.30.70.1230">
    <property type="entry name" value="Nucleotide cyclase"/>
    <property type="match status" value="1"/>
</dbReference>
<dbReference type="GO" id="GO:0004016">
    <property type="term" value="F:adenylate cyclase activity"/>
    <property type="evidence" value="ECO:0007669"/>
    <property type="project" value="UniProtKB-ARBA"/>
</dbReference>
<dbReference type="InterPro" id="IPR025874">
    <property type="entry name" value="DZR"/>
</dbReference>
<dbReference type="Gene3D" id="1.25.40.10">
    <property type="entry name" value="Tetratricopeptide repeat domain"/>
    <property type="match status" value="1"/>
</dbReference>
<dbReference type="RefSeq" id="WP_155323631.1">
    <property type="nucleotide sequence ID" value="NZ_AP021876.1"/>
</dbReference>
<evidence type="ECO:0000259" key="4">
    <source>
        <dbReference type="PROSITE" id="PS50125"/>
    </source>
</evidence>
<dbReference type="SUPFAM" id="SSF55073">
    <property type="entry name" value="Nucleotide cyclase"/>
    <property type="match status" value="1"/>
</dbReference>
<name>A0A5K7ZT55_9BACT</name>
<dbReference type="PANTHER" id="PTHR16305:SF28">
    <property type="entry name" value="GUANYLATE CYCLASE DOMAIN-CONTAINING PROTEIN"/>
    <property type="match status" value="1"/>
</dbReference>
<dbReference type="GO" id="GO:0035556">
    <property type="term" value="P:intracellular signal transduction"/>
    <property type="evidence" value="ECO:0007669"/>
    <property type="project" value="InterPro"/>
</dbReference>
<dbReference type="GO" id="GO:0005737">
    <property type="term" value="C:cytoplasm"/>
    <property type="evidence" value="ECO:0007669"/>
    <property type="project" value="TreeGrafter"/>
</dbReference>
<dbReference type="InterPro" id="IPR027417">
    <property type="entry name" value="P-loop_NTPase"/>
</dbReference>
<evidence type="ECO:0000313" key="5">
    <source>
        <dbReference type="EMBL" id="BBO83416.1"/>
    </source>
</evidence>
<dbReference type="SMART" id="SM00044">
    <property type="entry name" value="CYCc"/>
    <property type="match status" value="1"/>
</dbReference>
<dbReference type="InterPro" id="IPR011990">
    <property type="entry name" value="TPR-like_helical_dom_sf"/>
</dbReference>
<evidence type="ECO:0000256" key="1">
    <source>
        <dbReference type="ARBA" id="ARBA00022741"/>
    </source>
</evidence>
<dbReference type="InterPro" id="IPR041664">
    <property type="entry name" value="AAA_16"/>
</dbReference>
<dbReference type="GO" id="GO:0005524">
    <property type="term" value="F:ATP binding"/>
    <property type="evidence" value="ECO:0007669"/>
    <property type="project" value="UniProtKB-KW"/>
</dbReference>
<evidence type="ECO:0000256" key="2">
    <source>
        <dbReference type="ARBA" id="ARBA00022840"/>
    </source>
</evidence>
<dbReference type="PANTHER" id="PTHR16305">
    <property type="entry name" value="TESTICULAR SOLUBLE ADENYLYL CYCLASE"/>
    <property type="match status" value="1"/>
</dbReference>
<dbReference type="AlphaFoldDB" id="A0A5K7ZT55"/>
<dbReference type="GO" id="GO:0009190">
    <property type="term" value="P:cyclic nucleotide biosynthetic process"/>
    <property type="evidence" value="ECO:0007669"/>
    <property type="project" value="InterPro"/>
</dbReference>
<dbReference type="InterPro" id="IPR029787">
    <property type="entry name" value="Nucleotide_cyclase"/>
</dbReference>
<dbReference type="SMART" id="SM00028">
    <property type="entry name" value="TPR"/>
    <property type="match status" value="2"/>
</dbReference>
<sequence length="1118" mass="125530">MICPYCQATILPTAKFCGQCGRRVRLDCPSCGSVNPPESKFCAECGTPLASPPPPKKPQPEASTETDKTDFVTQGERRHMTILFTDLTGYTRMMEKYDPEDVQALMTSIIRSSIQIIEAYNGHIERIIGDEMLVLFGLPVAHEDDPIRAIKAAREIHATIMALKPSTIPLNQPLTMHTGINTGLVVTARTTPINGNYNLSGEAVNIASRLSDMARPNEILVGPETYRQAFGFFEFDSKATIPIQGKSHPISVYAVRGEKNRPLTGLRKLNLSSALIGRQAELARLRQAMQTLENGQGSIISIVGEAGTGKSRLLYEFEQEQTGEAINWITGYAFAHTQQVPYFPLAGIVRRWLSLDGSATAEAMSAGIAERVGSLLGPNAEEIPIIQGLIGQEVRETAGMSPEEWRKRLKSAMLNLLSAIARQRPTVFCMEDIHWGDAASFKLLKDIIFNFEHPALVICTTRPHASLFTSHEQASLTPMYTEIRLKELSQAETEGMMESMLATDLLPDDLCRLIRNRAEGNPFYLEEILNALVESSALIFENERWQMSRAFKESDIPSTIHGIIASRMDQLDAKDKRILQEAAVIGRAFLYDILKRISVHGDAVDAGLYKLERAGLIKPRALHPEMEFMFKHALIQEVGYGSLLRRERQRVHERIGRTIEHLYRDRLSEFEETLAIHFQKSIATDKATDYLIRSGTKALRRYALDESDQYFKTAKAMLEQQHLAKPETKKRLLDVVNQWAFVFYYRGLNRKLLELVEHQQSLLGDLDDPVREGFHHAWHGCARWHRHQFVDAYESLTKAVELGKKTKHAYLTGYASTWISWPLTELGRFDEAIESSQRAETLYVDGRVQDAYIYFNALHGKGYAYWHKGDAPRTGKIGERLIKFGKRHANVRSLVSGHCCMGWKNLVIGDIDRAIASFKAALEISADPWYSQFPKLALCYGAISNGKSEEALPFLDQLIEFDEANGAEFVGHPARFFKGLTRILNGQVRDGLEIMESLLAEWKATGCRLRYLTCGYVMAGVYARLLQAARQTTENMDASQIRRTSDQCLDWYRTCISEAREMGALAMEGLSLLGLGKALSIMEQSDQAAKLLEESMECLSKTGATVHLEEARTFAQTL</sequence>
<organism evidence="5 6">
    <name type="scientific">Desulfosarcina ovata subsp. sediminis</name>
    <dbReference type="NCBI Taxonomy" id="885957"/>
    <lineage>
        <taxon>Bacteria</taxon>
        <taxon>Pseudomonadati</taxon>
        <taxon>Thermodesulfobacteriota</taxon>
        <taxon>Desulfobacteria</taxon>
        <taxon>Desulfobacterales</taxon>
        <taxon>Desulfosarcinaceae</taxon>
        <taxon>Desulfosarcina</taxon>
    </lineage>
</organism>
<dbReference type="KEGG" id="dov:DSCO28_39820"/>
<protein>
    <recommendedName>
        <fullName evidence="4">Guanylate cyclase domain-containing protein</fullName>
    </recommendedName>
</protein>
<keyword evidence="2" id="KW-0067">ATP-binding</keyword>
<accession>A0A5K7ZT55</accession>
<dbReference type="Pfam" id="PF13191">
    <property type="entry name" value="AAA_16"/>
    <property type="match status" value="1"/>
</dbReference>
<dbReference type="InterPro" id="IPR001054">
    <property type="entry name" value="A/G_cyclase"/>
</dbReference>
<reference evidence="5 6" key="1">
    <citation type="submission" date="2019-11" db="EMBL/GenBank/DDBJ databases">
        <title>Comparative genomics of hydrocarbon-degrading Desulfosarcina strains.</title>
        <authorList>
            <person name="Watanabe M."/>
            <person name="Kojima H."/>
            <person name="Fukui M."/>
        </authorList>
    </citation>
    <scope>NUCLEOTIDE SEQUENCE [LARGE SCALE GENOMIC DNA]</scope>
    <source>
        <strain evidence="5 6">28bB2T</strain>
    </source>
</reference>
<dbReference type="Proteomes" id="UP000425960">
    <property type="component" value="Chromosome"/>
</dbReference>
<dbReference type="EMBL" id="AP021876">
    <property type="protein sequence ID" value="BBO83416.1"/>
    <property type="molecule type" value="Genomic_DNA"/>
</dbReference>
<feature type="region of interest" description="Disordered" evidence="3">
    <location>
        <begin position="50"/>
        <end position="70"/>
    </location>
</feature>
<keyword evidence="1" id="KW-0547">Nucleotide-binding</keyword>
<gene>
    <name evidence="5" type="ORF">DSCO28_39820</name>
</gene>
<evidence type="ECO:0000313" key="6">
    <source>
        <dbReference type="Proteomes" id="UP000425960"/>
    </source>
</evidence>
<dbReference type="InterPro" id="IPR019734">
    <property type="entry name" value="TPR_rpt"/>
</dbReference>
<dbReference type="PROSITE" id="PS50125">
    <property type="entry name" value="GUANYLATE_CYCLASE_2"/>
    <property type="match status" value="1"/>
</dbReference>
<proteinExistence type="predicted"/>
<feature type="domain" description="Guanylate cyclase" evidence="4">
    <location>
        <begin position="81"/>
        <end position="211"/>
    </location>
</feature>